<dbReference type="SMART" id="SM01208">
    <property type="entry name" value="G5"/>
    <property type="match status" value="1"/>
</dbReference>
<gene>
    <name evidence="5" type="ORF">Q5716_01110</name>
</gene>
<feature type="transmembrane region" description="Helical" evidence="3">
    <location>
        <begin position="104"/>
        <end position="124"/>
    </location>
</feature>
<evidence type="ECO:0000256" key="3">
    <source>
        <dbReference type="SAM" id="Phobius"/>
    </source>
</evidence>
<keyword evidence="6" id="KW-1185">Reference proteome</keyword>
<evidence type="ECO:0000256" key="1">
    <source>
        <dbReference type="ARBA" id="ARBA00022729"/>
    </source>
</evidence>
<reference evidence="5 6" key="1">
    <citation type="submission" date="2023-07" db="EMBL/GenBank/DDBJ databases">
        <title>Protaetiibacter sp. nov WY-16 isolated from soil.</title>
        <authorList>
            <person name="Liu B."/>
            <person name="Wan Y."/>
        </authorList>
    </citation>
    <scope>NUCLEOTIDE SEQUENCE [LARGE SCALE GENOMIC DNA]</scope>
    <source>
        <strain evidence="5 6">WY-16</strain>
    </source>
</reference>
<sequence>MANEPGWLPDPYDSTRLRWWDGERWSLHVARGRTVTTAPLEVVPAPPRRRIPVWGWLLIILAALIVVFGIPRLGLAVALVVLVTALIALGRSTPTWLRLRSRTAAGAAVAGAAAVALVTFALIATPGPSQQQATTGAVPLVSSDDGADTAEPESTFREETVTETIPFGASTVEDPNLPSGQSQVTTAGQAGERTLTYRVEYIDGREVDRELVSDVVTREPVTEVTAVGTYVAPPPPAYEASGCDPNYADACVPLSSDVDCAWGTGDGPAYFDGVARVVGTDVYDLDRDNDGYACEQ</sequence>
<keyword evidence="3" id="KW-0472">Membrane</keyword>
<comment type="caution">
    <text evidence="5">The sequence shown here is derived from an EMBL/GenBank/DDBJ whole genome shotgun (WGS) entry which is preliminary data.</text>
</comment>
<name>A0ABT9BIH0_9MICO</name>
<dbReference type="Pfam" id="PF10708">
    <property type="entry name" value="DUF2510"/>
    <property type="match status" value="1"/>
</dbReference>
<accession>A0ABT9BIH0</accession>
<dbReference type="InterPro" id="IPR018929">
    <property type="entry name" value="DUF2510"/>
</dbReference>
<feature type="domain" description="G5" evidence="4">
    <location>
        <begin position="151"/>
        <end position="231"/>
    </location>
</feature>
<keyword evidence="3" id="KW-0812">Transmembrane</keyword>
<organism evidence="5 6">
    <name type="scientific">Antiquaquibacter soli</name>
    <dbReference type="NCBI Taxonomy" id="3064523"/>
    <lineage>
        <taxon>Bacteria</taxon>
        <taxon>Bacillati</taxon>
        <taxon>Actinomycetota</taxon>
        <taxon>Actinomycetes</taxon>
        <taxon>Micrococcales</taxon>
        <taxon>Microbacteriaceae</taxon>
        <taxon>Antiquaquibacter</taxon>
    </lineage>
</organism>
<evidence type="ECO:0000313" key="5">
    <source>
        <dbReference type="EMBL" id="MDO7880819.1"/>
    </source>
</evidence>
<keyword evidence="1" id="KW-0732">Signal</keyword>
<feature type="transmembrane region" description="Helical" evidence="3">
    <location>
        <begin position="53"/>
        <end position="70"/>
    </location>
</feature>
<evidence type="ECO:0000313" key="6">
    <source>
        <dbReference type="Proteomes" id="UP001241072"/>
    </source>
</evidence>
<dbReference type="Pfam" id="PF07501">
    <property type="entry name" value="G5"/>
    <property type="match status" value="1"/>
</dbReference>
<dbReference type="Proteomes" id="UP001241072">
    <property type="component" value="Unassembled WGS sequence"/>
</dbReference>
<feature type="compositionally biased region" description="Polar residues" evidence="2">
    <location>
        <begin position="178"/>
        <end position="188"/>
    </location>
</feature>
<evidence type="ECO:0000256" key="2">
    <source>
        <dbReference type="SAM" id="MobiDB-lite"/>
    </source>
</evidence>
<dbReference type="RefSeq" id="WP_305001248.1">
    <property type="nucleotide sequence ID" value="NZ_JAUQUB010000001.1"/>
</dbReference>
<proteinExistence type="predicted"/>
<evidence type="ECO:0000259" key="4">
    <source>
        <dbReference type="PROSITE" id="PS51109"/>
    </source>
</evidence>
<keyword evidence="3" id="KW-1133">Transmembrane helix</keyword>
<dbReference type="Gene3D" id="2.20.230.10">
    <property type="entry name" value="Resuscitation-promoting factor rpfb"/>
    <property type="match status" value="1"/>
</dbReference>
<dbReference type="EMBL" id="JAUQUB010000001">
    <property type="protein sequence ID" value="MDO7880819.1"/>
    <property type="molecule type" value="Genomic_DNA"/>
</dbReference>
<feature type="region of interest" description="Disordered" evidence="2">
    <location>
        <begin position="169"/>
        <end position="190"/>
    </location>
</feature>
<protein>
    <submittedName>
        <fullName evidence="5">G5 domain-containing protein</fullName>
    </submittedName>
</protein>
<dbReference type="PROSITE" id="PS51109">
    <property type="entry name" value="G5"/>
    <property type="match status" value="1"/>
</dbReference>
<dbReference type="InterPro" id="IPR011098">
    <property type="entry name" value="G5_dom"/>
</dbReference>